<dbReference type="AlphaFoldDB" id="A0A0C1FPF4"/>
<feature type="chain" id="PRO_5002131960" description="DUF4369 domain-containing protein" evidence="1">
    <location>
        <begin position="18"/>
        <end position="269"/>
    </location>
</feature>
<dbReference type="EMBL" id="JSYN01000007">
    <property type="protein sequence ID" value="KIA94867.1"/>
    <property type="molecule type" value="Genomic_DNA"/>
</dbReference>
<name>A0A0C1FPF4_9SPHI</name>
<evidence type="ECO:0008006" key="4">
    <source>
        <dbReference type="Google" id="ProtNLM"/>
    </source>
</evidence>
<feature type="signal peptide" evidence="1">
    <location>
        <begin position="1"/>
        <end position="17"/>
    </location>
</feature>
<dbReference type="RefSeq" id="WP_039474013.1">
    <property type="nucleotide sequence ID" value="NZ_JSYN01000007.1"/>
</dbReference>
<evidence type="ECO:0000313" key="3">
    <source>
        <dbReference type="Proteomes" id="UP000031246"/>
    </source>
</evidence>
<accession>A0A0C1FPF4</accession>
<evidence type="ECO:0000256" key="1">
    <source>
        <dbReference type="SAM" id="SignalP"/>
    </source>
</evidence>
<gene>
    <name evidence="2" type="ORF">OC25_07975</name>
</gene>
<keyword evidence="3" id="KW-1185">Reference proteome</keyword>
<keyword evidence="1" id="KW-0732">Signal</keyword>
<reference evidence="2 3" key="1">
    <citation type="submission" date="2014-10" db="EMBL/GenBank/DDBJ databases">
        <title>Pedobacter Kyungheensis.</title>
        <authorList>
            <person name="Anderson B.M."/>
            <person name="Newman J.D."/>
        </authorList>
    </citation>
    <scope>NUCLEOTIDE SEQUENCE [LARGE SCALE GENOMIC DNA]</scope>
    <source>
        <strain evidence="2 3">KACC 16221</strain>
    </source>
</reference>
<comment type="caution">
    <text evidence="2">The sequence shown here is derived from an EMBL/GenBank/DDBJ whole genome shotgun (WGS) entry which is preliminary data.</text>
</comment>
<dbReference type="OrthoDB" id="672063at2"/>
<sequence length="269" mass="31218">MKRVFILLFLCAFGARAQDGLKFDKLLIDCEDKWIALSLDDGASYAFGYVYLDNSAGLTFNLKGSFTIENGIYLPKHTPEVKNRIEPSERKVAVIPSKRLSELQVEKTPVQFDYIGKNNKQDRYLKLAMICKKWRRFKQAERYNALAVSTYTYFSFDGTNFISETIPKPQEASRIKVLNGNYTDSYQQEIFRLAKADKMRAAQLTYIEAIRICGDESAKADMAYNIAYQYYIKADMKNFDIWCNEVKRWIVKDNGYADKLDKMRTMLSK</sequence>
<dbReference type="Proteomes" id="UP000031246">
    <property type="component" value="Unassembled WGS sequence"/>
</dbReference>
<protein>
    <recommendedName>
        <fullName evidence="4">DUF4369 domain-containing protein</fullName>
    </recommendedName>
</protein>
<evidence type="ECO:0000313" key="2">
    <source>
        <dbReference type="EMBL" id="KIA94867.1"/>
    </source>
</evidence>
<organism evidence="2 3">
    <name type="scientific">Pedobacter kyungheensis</name>
    <dbReference type="NCBI Taxonomy" id="1069985"/>
    <lineage>
        <taxon>Bacteria</taxon>
        <taxon>Pseudomonadati</taxon>
        <taxon>Bacteroidota</taxon>
        <taxon>Sphingobacteriia</taxon>
        <taxon>Sphingobacteriales</taxon>
        <taxon>Sphingobacteriaceae</taxon>
        <taxon>Pedobacter</taxon>
    </lineage>
</organism>
<proteinExistence type="predicted"/>